<evidence type="ECO:0008006" key="4">
    <source>
        <dbReference type="Google" id="ProtNLM"/>
    </source>
</evidence>
<evidence type="ECO:0000313" key="3">
    <source>
        <dbReference type="Proteomes" id="UP000612352"/>
    </source>
</evidence>
<proteinExistence type="predicted"/>
<organism evidence="2 3">
    <name type="scientific">Brachybacterium halotolerans</name>
    <dbReference type="NCBI Taxonomy" id="2795215"/>
    <lineage>
        <taxon>Bacteria</taxon>
        <taxon>Bacillati</taxon>
        <taxon>Actinomycetota</taxon>
        <taxon>Actinomycetes</taxon>
        <taxon>Micrococcales</taxon>
        <taxon>Dermabacteraceae</taxon>
        <taxon>Brachybacterium</taxon>
    </lineage>
</organism>
<comment type="caution">
    <text evidence="2">The sequence shown here is derived from an EMBL/GenBank/DDBJ whole genome shotgun (WGS) entry which is preliminary data.</text>
</comment>
<dbReference type="RefSeq" id="WP_200500780.1">
    <property type="nucleotide sequence ID" value="NZ_JAEDAJ010000001.1"/>
</dbReference>
<evidence type="ECO:0000256" key="1">
    <source>
        <dbReference type="SAM" id="MobiDB-lite"/>
    </source>
</evidence>
<dbReference type="EMBL" id="JAEDAJ010000001">
    <property type="protein sequence ID" value="MBK0330126.1"/>
    <property type="molecule type" value="Genomic_DNA"/>
</dbReference>
<sequence>MNRVQIADSVEAMQKNGAGLEFLLLALTLQNAGPSGAWEVGLREGYQRALGKASPADIAEAVEHLKAAGVFADYATTWRPALAMPERVLAAAAQEPDSAQRRQIGGHLPSLDSETVAA</sequence>
<reference evidence="2 3" key="1">
    <citation type="submission" date="2020-12" db="EMBL/GenBank/DDBJ databases">
        <title>Brachybacterium sp. MASK1Z-5, whole genome shotgun sequence.</title>
        <authorList>
            <person name="Tuo L."/>
        </authorList>
    </citation>
    <scope>NUCLEOTIDE SEQUENCE [LARGE SCALE GENOMIC DNA]</scope>
    <source>
        <strain evidence="2 3">MASK1Z-5</strain>
    </source>
</reference>
<evidence type="ECO:0000313" key="2">
    <source>
        <dbReference type="EMBL" id="MBK0330126.1"/>
    </source>
</evidence>
<name>A0ABS1B678_9MICO</name>
<gene>
    <name evidence="2" type="ORF">I8D64_01745</name>
</gene>
<dbReference type="Proteomes" id="UP000612352">
    <property type="component" value="Unassembled WGS sequence"/>
</dbReference>
<keyword evidence="3" id="KW-1185">Reference proteome</keyword>
<accession>A0ABS1B678</accession>
<protein>
    <recommendedName>
        <fullName evidence="4">Transcriptional regulator</fullName>
    </recommendedName>
</protein>
<feature type="region of interest" description="Disordered" evidence="1">
    <location>
        <begin position="92"/>
        <end position="118"/>
    </location>
</feature>